<dbReference type="InterPro" id="IPR017232">
    <property type="entry name" value="NtrY"/>
</dbReference>
<evidence type="ECO:0000259" key="11">
    <source>
        <dbReference type="PROSITE" id="PS50109"/>
    </source>
</evidence>
<evidence type="ECO:0000256" key="1">
    <source>
        <dbReference type="ARBA" id="ARBA00000085"/>
    </source>
</evidence>
<evidence type="ECO:0000256" key="8">
    <source>
        <dbReference type="ARBA" id="ARBA00022840"/>
    </source>
</evidence>
<dbReference type="Pfam" id="PF02518">
    <property type="entry name" value="HATPase_c"/>
    <property type="match status" value="1"/>
</dbReference>
<feature type="transmembrane region" description="Helical" evidence="10">
    <location>
        <begin position="282"/>
        <end position="305"/>
    </location>
</feature>
<dbReference type="InterPro" id="IPR013656">
    <property type="entry name" value="PAS_4"/>
</dbReference>
<evidence type="ECO:0000256" key="10">
    <source>
        <dbReference type="SAM" id="Phobius"/>
    </source>
</evidence>
<dbReference type="PANTHER" id="PTHR42878">
    <property type="entry name" value="TWO-COMPONENT HISTIDINE KINASE"/>
    <property type="match status" value="1"/>
</dbReference>
<feature type="domain" description="Histidine kinase" evidence="11">
    <location>
        <begin position="502"/>
        <end position="718"/>
    </location>
</feature>
<feature type="transmembrane region" description="Helical" evidence="10">
    <location>
        <begin position="43"/>
        <end position="70"/>
    </location>
</feature>
<gene>
    <name evidence="13" type="ORF">GNH96_03605</name>
</gene>
<dbReference type="SUPFAM" id="SSF55785">
    <property type="entry name" value="PYP-like sensor domain (PAS domain)"/>
    <property type="match status" value="1"/>
</dbReference>
<dbReference type="KEGG" id="metu:GNH96_03605"/>
<keyword evidence="4" id="KW-0597">Phosphoprotein</keyword>
<keyword evidence="10" id="KW-1133">Transmembrane helix</keyword>
<dbReference type="Gene3D" id="3.30.565.10">
    <property type="entry name" value="Histidine kinase-like ATPase, C-terminal domain"/>
    <property type="match status" value="1"/>
</dbReference>
<dbReference type="PIRSF" id="PIRSF037532">
    <property type="entry name" value="STHK_NtrY"/>
    <property type="match status" value="1"/>
</dbReference>
<protein>
    <recommendedName>
        <fullName evidence="3">histidine kinase</fullName>
        <ecNumber evidence="3">2.7.13.3</ecNumber>
    </recommendedName>
</protein>
<dbReference type="InterPro" id="IPR003661">
    <property type="entry name" value="HisK_dim/P_dom"/>
</dbReference>
<dbReference type="GO" id="GO:0005524">
    <property type="term" value="F:ATP binding"/>
    <property type="evidence" value="ECO:0007669"/>
    <property type="project" value="UniProtKB-KW"/>
</dbReference>
<dbReference type="SUPFAM" id="SSF158472">
    <property type="entry name" value="HAMP domain-like"/>
    <property type="match status" value="1"/>
</dbReference>
<dbReference type="Gene3D" id="6.10.340.10">
    <property type="match status" value="1"/>
</dbReference>
<evidence type="ECO:0000256" key="9">
    <source>
        <dbReference type="ARBA" id="ARBA00023012"/>
    </source>
</evidence>
<evidence type="ECO:0000256" key="3">
    <source>
        <dbReference type="ARBA" id="ARBA00012438"/>
    </source>
</evidence>
<reference evidence="14" key="1">
    <citation type="submission" date="2019-12" db="EMBL/GenBank/DDBJ databases">
        <authorList>
            <person name="Awala S.I."/>
            <person name="Rhee S.K."/>
        </authorList>
    </citation>
    <scope>NUCLEOTIDE SEQUENCE [LARGE SCALE GENOMIC DNA]</scope>
    <source>
        <strain evidence="14">IM1</strain>
    </source>
</reference>
<dbReference type="GO" id="GO:0016020">
    <property type="term" value="C:membrane"/>
    <property type="evidence" value="ECO:0007669"/>
    <property type="project" value="UniProtKB-SubCell"/>
</dbReference>
<dbReference type="Gene3D" id="1.10.287.130">
    <property type="match status" value="1"/>
</dbReference>
<evidence type="ECO:0000313" key="14">
    <source>
        <dbReference type="Proteomes" id="UP000503004"/>
    </source>
</evidence>
<dbReference type="PRINTS" id="PR00344">
    <property type="entry name" value="BCTRLSENSOR"/>
</dbReference>
<keyword evidence="14" id="KW-1185">Reference proteome</keyword>
<feature type="transmembrane region" description="Helical" evidence="10">
    <location>
        <begin position="82"/>
        <end position="104"/>
    </location>
</feature>
<dbReference type="FunFam" id="1.10.287.130:FF:000107">
    <property type="entry name" value="Sensor histidine kinase YycG"/>
    <property type="match status" value="1"/>
</dbReference>
<evidence type="ECO:0000256" key="7">
    <source>
        <dbReference type="ARBA" id="ARBA00022777"/>
    </source>
</evidence>
<feature type="transmembrane region" description="Helical" evidence="10">
    <location>
        <begin position="12"/>
        <end position="31"/>
    </location>
</feature>
<dbReference type="InterPro" id="IPR036890">
    <property type="entry name" value="HATPase_C_sf"/>
</dbReference>
<keyword evidence="10" id="KW-0472">Membrane</keyword>
<dbReference type="GO" id="GO:0000156">
    <property type="term" value="F:phosphorelay response regulator activity"/>
    <property type="evidence" value="ECO:0007669"/>
    <property type="project" value="TreeGrafter"/>
</dbReference>
<dbReference type="SUPFAM" id="SSF47384">
    <property type="entry name" value="Homodimeric domain of signal transducing histidine kinase"/>
    <property type="match status" value="1"/>
</dbReference>
<dbReference type="SMART" id="SM00387">
    <property type="entry name" value="HATPase_c"/>
    <property type="match status" value="1"/>
</dbReference>
<keyword evidence="7" id="KW-0418">Kinase</keyword>
<dbReference type="Gene3D" id="3.30.450.20">
    <property type="entry name" value="PAS domain"/>
    <property type="match status" value="1"/>
</dbReference>
<evidence type="ECO:0000256" key="5">
    <source>
        <dbReference type="ARBA" id="ARBA00022679"/>
    </source>
</evidence>
<dbReference type="PROSITE" id="PS50109">
    <property type="entry name" value="HIS_KIN"/>
    <property type="match status" value="1"/>
</dbReference>
<dbReference type="GO" id="GO:0007234">
    <property type="term" value="P:osmosensory signaling via phosphorelay pathway"/>
    <property type="evidence" value="ECO:0007669"/>
    <property type="project" value="TreeGrafter"/>
</dbReference>
<dbReference type="CDD" id="cd00082">
    <property type="entry name" value="HisKA"/>
    <property type="match status" value="1"/>
</dbReference>
<comment type="catalytic activity">
    <reaction evidence="1">
        <text>ATP + protein L-histidine = ADP + protein N-phospho-L-histidine.</text>
        <dbReference type="EC" id="2.7.13.3"/>
    </reaction>
</comment>
<proteinExistence type="predicted"/>
<accession>A0A858Q5L0</accession>
<dbReference type="CDD" id="cd06225">
    <property type="entry name" value="HAMP"/>
    <property type="match status" value="1"/>
</dbReference>
<keyword evidence="6" id="KW-0547">Nucleotide-binding</keyword>
<dbReference type="InterPro" id="IPR005467">
    <property type="entry name" value="His_kinase_dom"/>
</dbReference>
<name>A0A858Q5L0_9GAMM</name>
<dbReference type="GO" id="GO:0030295">
    <property type="term" value="F:protein kinase activator activity"/>
    <property type="evidence" value="ECO:0007669"/>
    <property type="project" value="TreeGrafter"/>
</dbReference>
<dbReference type="InterPro" id="IPR050351">
    <property type="entry name" value="BphY/WalK/GraS-like"/>
</dbReference>
<dbReference type="RefSeq" id="WP_169602362.1">
    <property type="nucleotide sequence ID" value="NZ_CP046565.1"/>
</dbReference>
<dbReference type="AlphaFoldDB" id="A0A858Q5L0"/>
<comment type="subcellular location">
    <subcellularLocation>
        <location evidence="2">Membrane</location>
    </subcellularLocation>
</comment>
<dbReference type="InterPro" id="IPR004358">
    <property type="entry name" value="Sig_transdc_His_kin-like_C"/>
</dbReference>
<dbReference type="EMBL" id="CP046565">
    <property type="protein sequence ID" value="QJD29140.1"/>
    <property type="molecule type" value="Genomic_DNA"/>
</dbReference>
<dbReference type="SMART" id="SM00304">
    <property type="entry name" value="HAMP"/>
    <property type="match status" value="1"/>
</dbReference>
<dbReference type="Pfam" id="PF00512">
    <property type="entry name" value="HisKA"/>
    <property type="match status" value="1"/>
</dbReference>
<keyword evidence="8" id="KW-0067">ATP-binding</keyword>
<keyword evidence="10" id="KW-0812">Transmembrane</keyword>
<dbReference type="InterPro" id="IPR035965">
    <property type="entry name" value="PAS-like_dom_sf"/>
</dbReference>
<dbReference type="GO" id="GO:0000155">
    <property type="term" value="F:phosphorelay sensor kinase activity"/>
    <property type="evidence" value="ECO:0007669"/>
    <property type="project" value="InterPro"/>
</dbReference>
<dbReference type="Proteomes" id="UP000503004">
    <property type="component" value="Chromosome"/>
</dbReference>
<dbReference type="PANTHER" id="PTHR42878:SF7">
    <property type="entry name" value="SENSOR HISTIDINE KINASE GLRK"/>
    <property type="match status" value="1"/>
</dbReference>
<sequence>MVIRKLRIRLPLSLVVIVLFTAIVASLHLMSSATQSSPQLGSMYSLLVLINSVGSILLLTLVVVNVYGLLRQLAKRAAGSHLTARMAFLFVLLSLAPASIVFYYSMQFLKQSIDSWFDVRIDQAMEDALELGQAALDERMRTMLHQTEQAAAKLQLAPIMEYPLRLTELRDELGEGEFTVFSRQGRIIAAGGSQLGFILPDLPETGVLLRVKQGKSYIRLEPNQDGNLQIRAIVAVPSDDPLFLQAVFPVPLRISQLASTVESAYVHYKELGFLRSSLKHTFILTLSLVLLLSLLAAIWVAFVSIRRIVAPVRRLAQGTRAVAEGRYGQRLAVRAKDELGFLVESFNTMTEKLAQASEEARLSRLEVERQRTYLETVLSNLSSGVLSFDNTSRLLTANRAVDDILHVPARDYLGLPISRLKAEYPYLGEPLDRIERWLEKGAGTWQGEISFIGPGGRRELYCHGTPLFNGSGEKLGAVVVFDDVTALIVAQRQAAWSEVARRLAHEIKNPLTPIQLSAERLHHKLASRLDARDAEVLDRSTRTIVQQVEALKAMVNAFAEYAKSSTIQLKRISLAGIVEEVAALYPPQSGIRFEIDEEPDLPEISADPLQLRQVLHNLIKNSQEALAPSTQGKMCFVLCKTVEQGEAFLQLTVRDNGPGIPKDQVDRIFEPYVTTKTKGTGLGLAIVKKIIEEHGGTIRVENGHQQGAGFIIRFPIPETDIRAEANGGSSGARS</sequence>
<dbReference type="InterPro" id="IPR003660">
    <property type="entry name" value="HAMP_dom"/>
</dbReference>
<evidence type="ECO:0000313" key="13">
    <source>
        <dbReference type="EMBL" id="QJD29140.1"/>
    </source>
</evidence>
<dbReference type="EC" id="2.7.13.3" evidence="3"/>
<dbReference type="Pfam" id="PF08448">
    <property type="entry name" value="PAS_4"/>
    <property type="match status" value="1"/>
</dbReference>
<evidence type="ECO:0000256" key="6">
    <source>
        <dbReference type="ARBA" id="ARBA00022741"/>
    </source>
</evidence>
<evidence type="ECO:0000259" key="12">
    <source>
        <dbReference type="PROSITE" id="PS50885"/>
    </source>
</evidence>
<feature type="domain" description="HAMP" evidence="12">
    <location>
        <begin position="306"/>
        <end position="358"/>
    </location>
</feature>
<evidence type="ECO:0000256" key="4">
    <source>
        <dbReference type="ARBA" id="ARBA00022553"/>
    </source>
</evidence>
<keyword evidence="9" id="KW-0902">Two-component regulatory system</keyword>
<keyword evidence="5" id="KW-0808">Transferase</keyword>
<dbReference type="InterPro" id="IPR003594">
    <property type="entry name" value="HATPase_dom"/>
</dbReference>
<dbReference type="InterPro" id="IPR036097">
    <property type="entry name" value="HisK_dim/P_sf"/>
</dbReference>
<dbReference type="Pfam" id="PF00672">
    <property type="entry name" value="HAMP"/>
    <property type="match status" value="1"/>
</dbReference>
<organism evidence="13 14">
    <name type="scientific">Methylococcus geothermalis</name>
    <dbReference type="NCBI Taxonomy" id="2681310"/>
    <lineage>
        <taxon>Bacteria</taxon>
        <taxon>Pseudomonadati</taxon>
        <taxon>Pseudomonadota</taxon>
        <taxon>Gammaproteobacteria</taxon>
        <taxon>Methylococcales</taxon>
        <taxon>Methylococcaceae</taxon>
        <taxon>Methylococcus</taxon>
    </lineage>
</organism>
<dbReference type="SMART" id="SM00388">
    <property type="entry name" value="HisKA"/>
    <property type="match status" value="1"/>
</dbReference>
<dbReference type="PROSITE" id="PS50885">
    <property type="entry name" value="HAMP"/>
    <property type="match status" value="1"/>
</dbReference>
<dbReference type="SUPFAM" id="SSF55874">
    <property type="entry name" value="ATPase domain of HSP90 chaperone/DNA topoisomerase II/histidine kinase"/>
    <property type="match status" value="1"/>
</dbReference>
<evidence type="ECO:0000256" key="2">
    <source>
        <dbReference type="ARBA" id="ARBA00004370"/>
    </source>
</evidence>